<gene>
    <name evidence="2" type="ORF">BFP71_09715</name>
</gene>
<comment type="caution">
    <text evidence="2">The sequence shown here is derived from an EMBL/GenBank/DDBJ whole genome shotgun (WGS) entry which is preliminary data.</text>
</comment>
<dbReference type="InterPro" id="IPR005149">
    <property type="entry name" value="Tscrpt_reg_PadR_N"/>
</dbReference>
<reference evidence="2 3" key="1">
    <citation type="submission" date="2016-08" db="EMBL/GenBank/DDBJ databases">
        <title>Draft genome of Fabibacter sp. strain SK-8.</title>
        <authorList>
            <person name="Wong S.-K."/>
            <person name="Hamasaki K."/>
            <person name="Yoshizawa S."/>
        </authorList>
    </citation>
    <scope>NUCLEOTIDE SEQUENCE [LARGE SCALE GENOMIC DNA]</scope>
    <source>
        <strain evidence="2 3">SK-8</strain>
    </source>
</reference>
<dbReference type="InterPro" id="IPR036388">
    <property type="entry name" value="WH-like_DNA-bd_sf"/>
</dbReference>
<name>A0A1E5SL17_9BACT</name>
<evidence type="ECO:0000259" key="1">
    <source>
        <dbReference type="Pfam" id="PF03551"/>
    </source>
</evidence>
<protein>
    <submittedName>
        <fullName evidence="2">PadR family transcriptional regulator</fullName>
    </submittedName>
</protein>
<dbReference type="RefSeq" id="WP_069835282.1">
    <property type="nucleotide sequence ID" value="NZ_MDGQ01000005.1"/>
</dbReference>
<dbReference type="SUPFAM" id="SSF46785">
    <property type="entry name" value="Winged helix' DNA-binding domain"/>
    <property type="match status" value="1"/>
</dbReference>
<keyword evidence="3" id="KW-1185">Reference proteome</keyword>
<proteinExistence type="predicted"/>
<dbReference type="Proteomes" id="UP000095552">
    <property type="component" value="Unassembled WGS sequence"/>
</dbReference>
<evidence type="ECO:0000313" key="2">
    <source>
        <dbReference type="EMBL" id="OEJ99819.1"/>
    </source>
</evidence>
<feature type="domain" description="Transcription regulator PadR N-terminal" evidence="1">
    <location>
        <begin position="21"/>
        <end position="89"/>
    </location>
</feature>
<dbReference type="AlphaFoldDB" id="A0A1E5SL17"/>
<dbReference type="Pfam" id="PF03551">
    <property type="entry name" value="PadR"/>
    <property type="match status" value="1"/>
</dbReference>
<dbReference type="STRING" id="1563681.BFP71_09715"/>
<dbReference type="Gene3D" id="1.10.10.10">
    <property type="entry name" value="Winged helix-like DNA-binding domain superfamily/Winged helix DNA-binding domain"/>
    <property type="match status" value="1"/>
</dbReference>
<organism evidence="2 3">
    <name type="scientific">Roseivirga misakiensis</name>
    <dbReference type="NCBI Taxonomy" id="1563681"/>
    <lineage>
        <taxon>Bacteria</taxon>
        <taxon>Pseudomonadati</taxon>
        <taxon>Bacteroidota</taxon>
        <taxon>Cytophagia</taxon>
        <taxon>Cytophagales</taxon>
        <taxon>Roseivirgaceae</taxon>
        <taxon>Roseivirga</taxon>
    </lineage>
</organism>
<dbReference type="InterPro" id="IPR036390">
    <property type="entry name" value="WH_DNA-bd_sf"/>
</dbReference>
<accession>A0A1E5SL17</accession>
<sequence>MGKNHLGEFEEVVMLTVAILHGEAYGVAIIEEMESRLKRSVSIGSLQVVLKRLEEKGYLKSEMGEATSVRGGKRKRFFTVTNVGKDMLRTSKEQRMQLWNALPDVALEFAGLK</sequence>
<evidence type="ECO:0000313" key="3">
    <source>
        <dbReference type="Proteomes" id="UP000095552"/>
    </source>
</evidence>
<dbReference type="OrthoDB" id="982587at2"/>
<dbReference type="EMBL" id="MDGQ01000005">
    <property type="protein sequence ID" value="OEJ99819.1"/>
    <property type="molecule type" value="Genomic_DNA"/>
</dbReference>